<sequence length="177" mass="19462">MRSRRLRGGPARDAPDRHLGVDPGLHGAWALLDGHGLLLVAGDFPIGADGEIDVVRLADTWRDLAPQAATVELVGQITRIKGRAMGISGRFNFGRRYGAVLAVLDLLAIPRDSVDPTLWKARTGVSADKKTSLNLVRRLWPAHAPTIFRLIKHEGRAEAALIGRYGLTHRNLRRRAY</sequence>
<comment type="caution">
    <text evidence="1">The sequence shown here is derived from an EMBL/GenBank/DDBJ whole genome shotgun (WGS) entry which is preliminary data.</text>
</comment>
<organism evidence="1 2">
    <name type="scientific">Methylobacterium cerastii</name>
    <dbReference type="NCBI Taxonomy" id="932741"/>
    <lineage>
        <taxon>Bacteria</taxon>
        <taxon>Pseudomonadati</taxon>
        <taxon>Pseudomonadota</taxon>
        <taxon>Alphaproteobacteria</taxon>
        <taxon>Hyphomicrobiales</taxon>
        <taxon>Methylobacteriaceae</taxon>
        <taxon>Methylobacterium</taxon>
    </lineage>
</organism>
<evidence type="ECO:0000313" key="2">
    <source>
        <dbReference type="Proteomes" id="UP001055117"/>
    </source>
</evidence>
<proteinExistence type="predicted"/>
<dbReference type="CDD" id="cd22992">
    <property type="entry name" value="MOC1"/>
    <property type="match status" value="1"/>
</dbReference>
<reference evidence="1 2" key="1">
    <citation type="journal article" date="2021" name="Front. Microbiol.">
        <title>Comprehensive Comparative Genomics and Phenotyping of Methylobacterium Species.</title>
        <authorList>
            <person name="Alessa O."/>
            <person name="Ogura Y."/>
            <person name="Fujitani Y."/>
            <person name="Takami H."/>
            <person name="Hayashi T."/>
            <person name="Sahin N."/>
            <person name="Tani A."/>
        </authorList>
    </citation>
    <scope>NUCLEOTIDE SEQUENCE [LARGE SCALE GENOMIC DNA]</scope>
    <source>
        <strain evidence="1 2">DSM 23679</strain>
    </source>
</reference>
<dbReference type="RefSeq" id="WP_238272683.1">
    <property type="nucleotide sequence ID" value="NZ_BPQG01000056.1"/>
</dbReference>
<evidence type="ECO:0000313" key="1">
    <source>
        <dbReference type="EMBL" id="GJD45830.1"/>
    </source>
</evidence>
<gene>
    <name evidence="1" type="ORF">AFCDBAGC_3707</name>
</gene>
<dbReference type="Proteomes" id="UP001055117">
    <property type="component" value="Unassembled WGS sequence"/>
</dbReference>
<name>A0ABQ4QLN4_9HYPH</name>
<dbReference type="EMBL" id="BPQG01000056">
    <property type="protein sequence ID" value="GJD45830.1"/>
    <property type="molecule type" value="Genomic_DNA"/>
</dbReference>
<keyword evidence="2" id="KW-1185">Reference proteome</keyword>
<accession>A0ABQ4QLN4</accession>
<protein>
    <submittedName>
        <fullName evidence="1">Uncharacterized protein</fullName>
    </submittedName>
</protein>